<dbReference type="PANTHER" id="PTHR43667:SF2">
    <property type="entry name" value="FATTY ACID C-METHYL TRANSFERASE"/>
    <property type="match status" value="1"/>
</dbReference>
<sequence>MIDTELQTAAGKPSAFDALIRRQVLGKLAGLRHGHFRLAEPGGGPLLLGDASAPDFGTLEIRDPAFFAKVAFGGSVGAAESYMDSDWRSARLVDIMRLLIRNRDLLDAMEGGGARFAGWLMRGAHALRRNTRSGSRRNIAAHYDLGNDLFELFLDPSLMYSSAVFEREDMTLEEASERKLQLICEKLELGPDDHLVEIGTGWGAMAVYAASRYGCRVTTTTISRQQHDLAAERIRAAGLQERVTLLFKDYRELEGRFDKLVSIEMIEAIGHQYQDTYFAKCASLLKPGGKALIQAITIEDHRYRQALHSVDFIKRYIFPGSYIPCVSSMVASAAEAGQLRLTGLQDIGDSYARTLNEWRRRFLDAETAVRALGYDTRFVRMWDFYLAYCEAGFRERSISDVHMLFAKPGQAD</sequence>
<evidence type="ECO:0000256" key="4">
    <source>
        <dbReference type="ARBA" id="ARBA00022691"/>
    </source>
</evidence>
<dbReference type="InterPro" id="IPR029063">
    <property type="entry name" value="SAM-dependent_MTases_sf"/>
</dbReference>
<keyword evidence="3" id="KW-0808">Transferase</keyword>
<accession>A0A917CLA5</accession>
<name>A0A917CLA5_9GAMM</name>
<comment type="similarity">
    <text evidence="1">Belongs to the CFA/CMAS family.</text>
</comment>
<comment type="caution">
    <text evidence="7">The sequence shown here is derived from an EMBL/GenBank/DDBJ whole genome shotgun (WGS) entry which is preliminary data.</text>
</comment>
<dbReference type="Pfam" id="PF02353">
    <property type="entry name" value="CMAS"/>
    <property type="match status" value="1"/>
</dbReference>
<dbReference type="InterPro" id="IPR003333">
    <property type="entry name" value="CMAS"/>
</dbReference>
<evidence type="ECO:0000313" key="8">
    <source>
        <dbReference type="Proteomes" id="UP000632858"/>
    </source>
</evidence>
<reference evidence="7" key="2">
    <citation type="submission" date="2020-09" db="EMBL/GenBank/DDBJ databases">
        <authorList>
            <person name="Sun Q."/>
            <person name="Zhou Y."/>
        </authorList>
    </citation>
    <scope>NUCLEOTIDE SEQUENCE</scope>
    <source>
        <strain evidence="7">CGMCC 1.12726</strain>
    </source>
</reference>
<keyword evidence="8" id="KW-1185">Reference proteome</keyword>
<dbReference type="RefSeq" id="WP_188448782.1">
    <property type="nucleotide sequence ID" value="NZ_BMFO01000002.1"/>
</dbReference>
<gene>
    <name evidence="7" type="primary">cfaA</name>
    <name evidence="7" type="ORF">GCM10010960_11750</name>
</gene>
<organism evidence="7 8">
    <name type="scientific">Arenimonas maotaiensis</name>
    <dbReference type="NCBI Taxonomy" id="1446479"/>
    <lineage>
        <taxon>Bacteria</taxon>
        <taxon>Pseudomonadati</taxon>
        <taxon>Pseudomonadota</taxon>
        <taxon>Gammaproteobacteria</taxon>
        <taxon>Lysobacterales</taxon>
        <taxon>Lysobacteraceae</taxon>
        <taxon>Arenimonas</taxon>
    </lineage>
</organism>
<dbReference type="AlphaFoldDB" id="A0A917CLA5"/>
<evidence type="ECO:0000256" key="5">
    <source>
        <dbReference type="ARBA" id="ARBA00023098"/>
    </source>
</evidence>
<evidence type="ECO:0000256" key="2">
    <source>
        <dbReference type="ARBA" id="ARBA00022603"/>
    </source>
</evidence>
<protein>
    <submittedName>
        <fullName evidence="7">Cyclopropane-fatty-acyl-phospholipid synthase</fullName>
    </submittedName>
</protein>
<dbReference type="Proteomes" id="UP000632858">
    <property type="component" value="Unassembled WGS sequence"/>
</dbReference>
<keyword evidence="4" id="KW-0949">S-adenosyl-L-methionine</keyword>
<evidence type="ECO:0000256" key="3">
    <source>
        <dbReference type="ARBA" id="ARBA00022679"/>
    </source>
</evidence>
<dbReference type="CDD" id="cd02440">
    <property type="entry name" value="AdoMet_MTases"/>
    <property type="match status" value="1"/>
</dbReference>
<dbReference type="GO" id="GO:0008610">
    <property type="term" value="P:lipid biosynthetic process"/>
    <property type="evidence" value="ECO:0007669"/>
    <property type="project" value="InterPro"/>
</dbReference>
<dbReference type="GO" id="GO:0032259">
    <property type="term" value="P:methylation"/>
    <property type="evidence" value="ECO:0007669"/>
    <property type="project" value="UniProtKB-KW"/>
</dbReference>
<dbReference type="Gene3D" id="3.40.50.150">
    <property type="entry name" value="Vaccinia Virus protein VP39"/>
    <property type="match status" value="1"/>
</dbReference>
<reference evidence="7" key="1">
    <citation type="journal article" date="2014" name="Int. J. Syst. Evol. Microbiol.">
        <title>Complete genome sequence of Corynebacterium casei LMG S-19264T (=DSM 44701T), isolated from a smear-ripened cheese.</title>
        <authorList>
            <consortium name="US DOE Joint Genome Institute (JGI-PGF)"/>
            <person name="Walter F."/>
            <person name="Albersmeier A."/>
            <person name="Kalinowski J."/>
            <person name="Ruckert C."/>
        </authorList>
    </citation>
    <scope>NUCLEOTIDE SEQUENCE</scope>
    <source>
        <strain evidence="7">CGMCC 1.12726</strain>
    </source>
</reference>
<dbReference type="PIRSF" id="PIRSF003085">
    <property type="entry name" value="CMAS"/>
    <property type="match status" value="1"/>
</dbReference>
<dbReference type="SUPFAM" id="SSF53335">
    <property type="entry name" value="S-adenosyl-L-methionine-dependent methyltransferases"/>
    <property type="match status" value="1"/>
</dbReference>
<evidence type="ECO:0000256" key="1">
    <source>
        <dbReference type="ARBA" id="ARBA00010815"/>
    </source>
</evidence>
<dbReference type="EMBL" id="BMFO01000002">
    <property type="protein sequence ID" value="GGF91449.1"/>
    <property type="molecule type" value="Genomic_DNA"/>
</dbReference>
<dbReference type="GO" id="GO:0008168">
    <property type="term" value="F:methyltransferase activity"/>
    <property type="evidence" value="ECO:0007669"/>
    <property type="project" value="UniProtKB-KW"/>
</dbReference>
<keyword evidence="5" id="KW-0443">Lipid metabolism</keyword>
<dbReference type="PANTHER" id="PTHR43667">
    <property type="entry name" value="CYCLOPROPANE-FATTY-ACYL-PHOSPHOLIPID SYNTHASE"/>
    <property type="match status" value="1"/>
</dbReference>
<evidence type="ECO:0000256" key="6">
    <source>
        <dbReference type="PIRSR" id="PIRSR003085-1"/>
    </source>
</evidence>
<keyword evidence="2" id="KW-0489">Methyltransferase</keyword>
<evidence type="ECO:0000313" key="7">
    <source>
        <dbReference type="EMBL" id="GGF91449.1"/>
    </source>
</evidence>
<dbReference type="InterPro" id="IPR050723">
    <property type="entry name" value="CFA/CMAS"/>
</dbReference>
<proteinExistence type="inferred from homology"/>
<feature type="active site" evidence="6">
    <location>
        <position position="389"/>
    </location>
</feature>